<dbReference type="PROSITE" id="PS51464">
    <property type="entry name" value="SIS"/>
    <property type="match status" value="1"/>
</dbReference>
<dbReference type="InterPro" id="IPR046348">
    <property type="entry name" value="SIS_dom_sf"/>
</dbReference>
<dbReference type="RefSeq" id="WP_191155548.1">
    <property type="nucleotide sequence ID" value="NZ_JACWUN010000008.1"/>
</dbReference>
<sequence length="192" mass="21014">MDSRFAQSTGLHRELIKRFCDTQQVEMKRLAGGVATLFADGGQLLTVGIGMFHPVAQLVATAFAYRLDFDRPALPAICLGSDSALAAAMASSGDYEQLFIRHYRALGGEKQLLLLFGSGALSPALERLRDEMLENDQAVALLSGAGMKDPLYRDDLEWCLDLATGSRARQIELMQFAGHLLCELVEAELFQC</sequence>
<dbReference type="InterPro" id="IPR050099">
    <property type="entry name" value="SIS_GmhA/DiaA_subfam"/>
</dbReference>
<dbReference type="GO" id="GO:0097367">
    <property type="term" value="F:carbohydrate derivative binding"/>
    <property type="evidence" value="ECO:0007669"/>
    <property type="project" value="InterPro"/>
</dbReference>
<accession>A0A8J6QSE9</accession>
<dbReference type="Gene3D" id="3.40.50.10490">
    <property type="entry name" value="Glucose-6-phosphate isomerase like protein, domain 1"/>
    <property type="match status" value="1"/>
</dbReference>
<evidence type="ECO:0000259" key="1">
    <source>
        <dbReference type="PROSITE" id="PS51464"/>
    </source>
</evidence>
<dbReference type="Proteomes" id="UP000632828">
    <property type="component" value="Unassembled WGS sequence"/>
</dbReference>
<dbReference type="AlphaFoldDB" id="A0A8J6QSE9"/>
<dbReference type="SUPFAM" id="SSF53697">
    <property type="entry name" value="SIS domain"/>
    <property type="match status" value="1"/>
</dbReference>
<protein>
    <submittedName>
        <fullName evidence="2">SIS domain-containing protein</fullName>
    </submittedName>
</protein>
<name>A0A8J6QSE9_9BACT</name>
<dbReference type="EMBL" id="JACWUN010000008">
    <property type="protein sequence ID" value="MBD1400720.1"/>
    <property type="molecule type" value="Genomic_DNA"/>
</dbReference>
<proteinExistence type="predicted"/>
<dbReference type="GO" id="GO:1901135">
    <property type="term" value="P:carbohydrate derivative metabolic process"/>
    <property type="evidence" value="ECO:0007669"/>
    <property type="project" value="InterPro"/>
</dbReference>
<dbReference type="PANTHER" id="PTHR30390">
    <property type="entry name" value="SEDOHEPTULOSE 7-PHOSPHATE ISOMERASE / DNAA INITIATOR-ASSOCIATING FACTOR FOR REPLICATION INITIATION"/>
    <property type="match status" value="1"/>
</dbReference>
<dbReference type="InterPro" id="IPR001347">
    <property type="entry name" value="SIS_dom"/>
</dbReference>
<evidence type="ECO:0000313" key="3">
    <source>
        <dbReference type="Proteomes" id="UP000632828"/>
    </source>
</evidence>
<feature type="domain" description="SIS" evidence="1">
    <location>
        <begin position="34"/>
        <end position="192"/>
    </location>
</feature>
<comment type="caution">
    <text evidence="2">The sequence shown here is derived from an EMBL/GenBank/DDBJ whole genome shotgun (WGS) entry which is preliminary data.</text>
</comment>
<keyword evidence="3" id="KW-1185">Reference proteome</keyword>
<evidence type="ECO:0000313" key="2">
    <source>
        <dbReference type="EMBL" id="MBD1400720.1"/>
    </source>
</evidence>
<organism evidence="2 3">
    <name type="scientific">Pelovirga terrestris</name>
    <dbReference type="NCBI Taxonomy" id="2771352"/>
    <lineage>
        <taxon>Bacteria</taxon>
        <taxon>Pseudomonadati</taxon>
        <taxon>Thermodesulfobacteriota</taxon>
        <taxon>Desulfuromonadia</taxon>
        <taxon>Geobacterales</taxon>
        <taxon>Geobacteraceae</taxon>
        <taxon>Pelovirga</taxon>
    </lineage>
</organism>
<reference evidence="2" key="1">
    <citation type="submission" date="2020-09" db="EMBL/GenBank/DDBJ databases">
        <title>Pelobacter alkaliphilus sp. nov., a novel anaerobic arsenate-reducing bacterium from terrestrial mud volcano.</title>
        <authorList>
            <person name="Khomyakova M.A."/>
            <person name="Merkel A.Y."/>
            <person name="Slobodkin A.I."/>
        </authorList>
    </citation>
    <scope>NUCLEOTIDE SEQUENCE</scope>
    <source>
        <strain evidence="2">M08fum</strain>
    </source>
</reference>
<gene>
    <name evidence="2" type="ORF">ICT70_08570</name>
</gene>